<gene>
    <name evidence="1" type="ORF">GCM10010218_08640</name>
</gene>
<dbReference type="InterPro" id="IPR045652">
    <property type="entry name" value="DUF6397"/>
</dbReference>
<name>A0A919EAB6_9ACTN</name>
<evidence type="ECO:0000313" key="1">
    <source>
        <dbReference type="EMBL" id="GHF29748.1"/>
    </source>
</evidence>
<protein>
    <submittedName>
        <fullName evidence="1">Uncharacterized protein</fullName>
    </submittedName>
</protein>
<evidence type="ECO:0000313" key="2">
    <source>
        <dbReference type="Proteomes" id="UP000638313"/>
    </source>
</evidence>
<organism evidence="1 2">
    <name type="scientific">Streptomyces mashuensis</name>
    <dbReference type="NCBI Taxonomy" id="33904"/>
    <lineage>
        <taxon>Bacteria</taxon>
        <taxon>Bacillati</taxon>
        <taxon>Actinomycetota</taxon>
        <taxon>Actinomycetes</taxon>
        <taxon>Kitasatosporales</taxon>
        <taxon>Streptomycetaceae</taxon>
        <taxon>Streptomyces</taxon>
    </lineage>
</organism>
<comment type="caution">
    <text evidence="1">The sequence shown here is derived from an EMBL/GenBank/DDBJ whole genome shotgun (WGS) entry which is preliminary data.</text>
</comment>
<reference evidence="1" key="1">
    <citation type="journal article" date="2014" name="Int. J. Syst. Evol. Microbiol.">
        <title>Complete genome sequence of Corynebacterium casei LMG S-19264T (=DSM 44701T), isolated from a smear-ripened cheese.</title>
        <authorList>
            <consortium name="US DOE Joint Genome Institute (JGI-PGF)"/>
            <person name="Walter F."/>
            <person name="Albersmeier A."/>
            <person name="Kalinowski J."/>
            <person name="Ruckert C."/>
        </authorList>
    </citation>
    <scope>NUCLEOTIDE SEQUENCE</scope>
    <source>
        <strain evidence="1">JCM 4059</strain>
    </source>
</reference>
<accession>A0A919EAB6</accession>
<keyword evidence="2" id="KW-1185">Reference proteome</keyword>
<dbReference type="Proteomes" id="UP000638313">
    <property type="component" value="Unassembled WGS sequence"/>
</dbReference>
<sequence>MLVADREEAEREGIVMTVRQKMVGEAGERQWAGSVAEFGVPYARAARELELKPRELLLAVQLGEVRTVADGPGGRRRVPREEVGRHRAQEGFPDALRTRLRTVGTAEGAELLGISRDRFARLARGGCFAPVNFYVNRYRAVVWRYLASELVEFAEQNPEMLRGPAPALLRAALEKHPDRRARGWRARRLAQLTAQAVDPWECAAVPAAVLGPEDLAQAVPDPVERARLRALRPLLVDPRPAGTAVGEVVEELVTATDRDEAEWYRYCLALALDRVREELPLTAPWPGPGVPGPGVPDAGVPAWAGAGARVPGVRVRAAAGPGAGAGAEGARWRRWWPWAGRAR</sequence>
<reference evidence="1" key="2">
    <citation type="submission" date="2020-09" db="EMBL/GenBank/DDBJ databases">
        <authorList>
            <person name="Sun Q."/>
            <person name="Ohkuma M."/>
        </authorList>
    </citation>
    <scope>NUCLEOTIDE SEQUENCE</scope>
    <source>
        <strain evidence="1">JCM 4059</strain>
    </source>
</reference>
<dbReference type="Pfam" id="PF19934">
    <property type="entry name" value="DUF6397"/>
    <property type="match status" value="1"/>
</dbReference>
<dbReference type="EMBL" id="BNBD01000001">
    <property type="protein sequence ID" value="GHF29748.1"/>
    <property type="molecule type" value="Genomic_DNA"/>
</dbReference>
<dbReference type="AlphaFoldDB" id="A0A919EAB6"/>
<proteinExistence type="predicted"/>